<dbReference type="SUPFAM" id="SSF55120">
    <property type="entry name" value="Pseudouridine synthase"/>
    <property type="match status" value="1"/>
</dbReference>
<dbReference type="GO" id="GO:0031119">
    <property type="term" value="P:tRNA pseudouridine synthesis"/>
    <property type="evidence" value="ECO:0007669"/>
    <property type="project" value="UniProtKB-UniRule"/>
</dbReference>
<evidence type="ECO:0000256" key="7">
    <source>
        <dbReference type="RuleBase" id="RU003792"/>
    </source>
</evidence>
<comment type="catalytic activity">
    <reaction evidence="4 7">
        <text>uridine(38/39/40) in tRNA = pseudouridine(38/39/40) in tRNA</text>
        <dbReference type="Rhea" id="RHEA:22376"/>
        <dbReference type="Rhea" id="RHEA-COMP:10085"/>
        <dbReference type="Rhea" id="RHEA-COMP:10087"/>
        <dbReference type="ChEBI" id="CHEBI:65314"/>
        <dbReference type="ChEBI" id="CHEBI:65315"/>
        <dbReference type="EC" id="5.4.99.12"/>
    </reaction>
</comment>
<evidence type="ECO:0000256" key="5">
    <source>
        <dbReference type="PIRSR" id="PIRSR001430-1"/>
    </source>
</evidence>
<keyword evidence="10" id="KW-1185">Reference proteome</keyword>
<keyword evidence="3 4" id="KW-0413">Isomerase</keyword>
<dbReference type="NCBIfam" id="TIGR00071">
    <property type="entry name" value="hisT_truA"/>
    <property type="match status" value="1"/>
</dbReference>
<protein>
    <recommendedName>
        <fullName evidence="4">tRNA pseudouridine synthase A</fullName>
        <ecNumber evidence="4">5.4.99.12</ecNumber>
    </recommendedName>
    <alternativeName>
        <fullName evidence="4">tRNA pseudouridine(38-40) synthase</fullName>
    </alternativeName>
    <alternativeName>
        <fullName evidence="4">tRNA pseudouridylate synthase I</fullName>
    </alternativeName>
    <alternativeName>
        <fullName evidence="4">tRNA-uridine isomerase I</fullName>
    </alternativeName>
</protein>
<dbReference type="Gene3D" id="3.30.70.580">
    <property type="entry name" value="Pseudouridine synthase I, catalytic domain, N-terminal subdomain"/>
    <property type="match status" value="1"/>
</dbReference>
<accession>A0A1I5D2U8</accession>
<dbReference type="Pfam" id="PF01416">
    <property type="entry name" value="PseudoU_synth_1"/>
    <property type="match status" value="2"/>
</dbReference>
<dbReference type="STRING" id="655353.SAMN04488056_102454"/>
<dbReference type="InterPro" id="IPR020097">
    <property type="entry name" value="PsdUridine_synth_TruA_a/b_dom"/>
</dbReference>
<comment type="subunit">
    <text evidence="4">Homodimer.</text>
</comment>
<name>A0A1I5D2U8_9HYPH</name>
<gene>
    <name evidence="4" type="primary">truA</name>
    <name evidence="9" type="ORF">SAMN04488056_102454</name>
</gene>
<evidence type="ECO:0000256" key="1">
    <source>
        <dbReference type="ARBA" id="ARBA00009375"/>
    </source>
</evidence>
<sequence>MPRYKLLIEYDGRPFSGWQRQDNAPSVMGLIEESLFKFTHERVTLFGAGRTDSGVHATGQVAHMDLERDWHSLKLNEALNFFLKETGVAILKVWKVTDAFDSRFEAVKRYYRYRICNRRAPLTFEIGRAWQYSYAIDVERMQAGADLLVGHYDFTTFRATACQAKSPWRTMEKLTISREGEWVYMDAMARSFLHNQIRSFVGSLVEVGSGRKPVEWISEILEARDRRACGPVAPPDGLYLTQVDYRQDIDYVIPEEPWQGHGHK</sequence>
<dbReference type="InterPro" id="IPR020095">
    <property type="entry name" value="PsdUridine_synth_TruA_C"/>
</dbReference>
<organism evidence="9 10">
    <name type="scientific">Cohaesibacter marisflavi</name>
    <dbReference type="NCBI Taxonomy" id="655353"/>
    <lineage>
        <taxon>Bacteria</taxon>
        <taxon>Pseudomonadati</taxon>
        <taxon>Pseudomonadota</taxon>
        <taxon>Alphaproteobacteria</taxon>
        <taxon>Hyphomicrobiales</taxon>
        <taxon>Cohaesibacteraceae</taxon>
    </lineage>
</organism>
<feature type="domain" description="Pseudouridine synthase I TruA alpha/beta" evidence="8">
    <location>
        <begin position="8"/>
        <end position="104"/>
    </location>
</feature>
<comment type="caution">
    <text evidence="4">Lacks conserved residue(s) required for the propagation of feature annotation.</text>
</comment>
<dbReference type="HAMAP" id="MF_00171">
    <property type="entry name" value="TruA"/>
    <property type="match status" value="1"/>
</dbReference>
<dbReference type="PANTHER" id="PTHR11142">
    <property type="entry name" value="PSEUDOURIDYLATE SYNTHASE"/>
    <property type="match status" value="1"/>
</dbReference>
<evidence type="ECO:0000259" key="8">
    <source>
        <dbReference type="Pfam" id="PF01416"/>
    </source>
</evidence>
<comment type="function">
    <text evidence="4">Formation of pseudouridine at positions 38, 39 and 40 in the anticodon stem and loop of transfer RNAs.</text>
</comment>
<reference evidence="9 10" key="1">
    <citation type="submission" date="2016-10" db="EMBL/GenBank/DDBJ databases">
        <authorList>
            <person name="de Groot N.N."/>
        </authorList>
    </citation>
    <scope>NUCLEOTIDE SEQUENCE [LARGE SCALE GENOMIC DNA]</scope>
    <source>
        <strain evidence="9 10">CGMCC 1.9157</strain>
    </source>
</reference>
<dbReference type="GO" id="GO:0160147">
    <property type="term" value="F:tRNA pseudouridine(38-40) synthase activity"/>
    <property type="evidence" value="ECO:0007669"/>
    <property type="project" value="UniProtKB-EC"/>
</dbReference>
<evidence type="ECO:0000256" key="2">
    <source>
        <dbReference type="ARBA" id="ARBA00022694"/>
    </source>
</evidence>
<proteinExistence type="inferred from homology"/>
<dbReference type="RefSeq" id="WP_090069897.1">
    <property type="nucleotide sequence ID" value="NZ_FOVR01000002.1"/>
</dbReference>
<comment type="similarity">
    <text evidence="1 4 7">Belongs to the tRNA pseudouridine synthase TruA family.</text>
</comment>
<evidence type="ECO:0000256" key="6">
    <source>
        <dbReference type="PIRSR" id="PIRSR001430-2"/>
    </source>
</evidence>
<dbReference type="AlphaFoldDB" id="A0A1I5D2U8"/>
<evidence type="ECO:0000313" key="10">
    <source>
        <dbReference type="Proteomes" id="UP000199236"/>
    </source>
</evidence>
<dbReference type="PIRSF" id="PIRSF001430">
    <property type="entry name" value="tRNA_psdUrid_synth"/>
    <property type="match status" value="1"/>
</dbReference>
<dbReference type="CDD" id="cd02570">
    <property type="entry name" value="PseudoU_synth_EcTruA"/>
    <property type="match status" value="1"/>
</dbReference>
<keyword evidence="2 4" id="KW-0819">tRNA processing</keyword>
<feature type="active site" description="Nucleophile" evidence="4 5">
    <location>
        <position position="52"/>
    </location>
</feature>
<dbReference type="InterPro" id="IPR020094">
    <property type="entry name" value="TruA/RsuA/RluB/E/F_N"/>
</dbReference>
<evidence type="ECO:0000313" key="9">
    <source>
        <dbReference type="EMBL" id="SFN93552.1"/>
    </source>
</evidence>
<dbReference type="InterPro" id="IPR020103">
    <property type="entry name" value="PsdUridine_synth_cat_dom_sf"/>
</dbReference>
<dbReference type="OrthoDB" id="9811823at2"/>
<dbReference type="Proteomes" id="UP000199236">
    <property type="component" value="Unassembled WGS sequence"/>
</dbReference>
<feature type="binding site" evidence="4 6">
    <location>
        <position position="111"/>
    </location>
    <ligand>
        <name>substrate</name>
    </ligand>
</feature>
<evidence type="ECO:0000256" key="3">
    <source>
        <dbReference type="ARBA" id="ARBA00023235"/>
    </source>
</evidence>
<dbReference type="EMBL" id="FOVR01000002">
    <property type="protein sequence ID" value="SFN93552.1"/>
    <property type="molecule type" value="Genomic_DNA"/>
</dbReference>
<dbReference type="InterPro" id="IPR001406">
    <property type="entry name" value="PsdUridine_synth_TruA"/>
</dbReference>
<evidence type="ECO:0000256" key="4">
    <source>
        <dbReference type="HAMAP-Rule" id="MF_00171"/>
    </source>
</evidence>
<feature type="domain" description="Pseudouridine synthase I TruA alpha/beta" evidence="8">
    <location>
        <begin position="146"/>
        <end position="245"/>
    </location>
</feature>
<dbReference type="PANTHER" id="PTHR11142:SF0">
    <property type="entry name" value="TRNA PSEUDOURIDINE SYNTHASE-LIKE 1"/>
    <property type="match status" value="1"/>
</dbReference>
<dbReference type="EC" id="5.4.99.12" evidence="4"/>
<dbReference type="FunFam" id="3.30.70.580:FF:000001">
    <property type="entry name" value="tRNA pseudouridine synthase A"/>
    <property type="match status" value="1"/>
</dbReference>
<dbReference type="GO" id="GO:0003723">
    <property type="term" value="F:RNA binding"/>
    <property type="evidence" value="ECO:0007669"/>
    <property type="project" value="InterPro"/>
</dbReference>
<dbReference type="Gene3D" id="3.30.70.660">
    <property type="entry name" value="Pseudouridine synthase I, catalytic domain, C-terminal subdomain"/>
    <property type="match status" value="1"/>
</dbReference>